<name>A0A1V4QGD8_UNCW3</name>
<keyword evidence="1" id="KW-0472">Membrane</keyword>
<organism evidence="2 3">
    <name type="scientific">candidate division WOR-3 bacterium 4484_100</name>
    <dbReference type="NCBI Taxonomy" id="1936077"/>
    <lineage>
        <taxon>Bacteria</taxon>
        <taxon>Bacteria division WOR-3</taxon>
    </lineage>
</organism>
<feature type="transmembrane region" description="Helical" evidence="1">
    <location>
        <begin position="6"/>
        <end position="30"/>
    </location>
</feature>
<proteinExistence type="predicted"/>
<dbReference type="Proteomes" id="UP000191663">
    <property type="component" value="Unassembled WGS sequence"/>
</dbReference>
<protein>
    <submittedName>
        <fullName evidence="2">Uncharacterized protein</fullName>
    </submittedName>
</protein>
<keyword evidence="1" id="KW-0812">Transmembrane</keyword>
<accession>A0A1V4QGD8</accession>
<keyword evidence="1" id="KW-1133">Transmembrane helix</keyword>
<gene>
    <name evidence="2" type="ORF">BXT86_01285</name>
</gene>
<sequence length="427" mass="47132">MNRGAALIYVITVSFIASIVISLMVSRYLYQCYSIRNEFRAIQNSYTAESGIKLALHKLKEKNFLWRTGTLNNDIPIIERPFWGKDDRVRISVVDYFGYLKIECEALSLPKKSASVIIAGQIPESLRYNLMLASEKPFVLDPESKIVGRIKLNQSPQYRGGAINAILETEPGLRLPEPIVGSFKNSIIYLKNLLSSPGRFSIELFSPQVFSPENQLPQNMVFVNDAVLIENKSSCALWSTGGITLAATAMVQISGYTSLNGVIIAAVGPINVLGDVRISNSILYSESAIKITGQATISGVFIAPNIEISQSSRLVEPALLYAGPPFSRGVIMVASEEPIQCSILNLCTGNLIIKEPAEVMGFIYSRAPVSLEGRFRGFLYCQGFYEPSSDTTNTNILLGTIEPPDYDCSIPIIFSEIKKFRPLLWTD</sequence>
<evidence type="ECO:0000313" key="2">
    <source>
        <dbReference type="EMBL" id="OPX18418.1"/>
    </source>
</evidence>
<dbReference type="AlphaFoldDB" id="A0A1V4QGD8"/>
<evidence type="ECO:0000313" key="3">
    <source>
        <dbReference type="Proteomes" id="UP000191663"/>
    </source>
</evidence>
<comment type="caution">
    <text evidence="2">The sequence shown here is derived from an EMBL/GenBank/DDBJ whole genome shotgun (WGS) entry which is preliminary data.</text>
</comment>
<reference evidence="3" key="1">
    <citation type="submission" date="2017-01" db="EMBL/GenBank/DDBJ databases">
        <title>Novel pathways for hydrocarbon cycling and metabolic interdependencies in hydrothermal sediment communities.</title>
        <authorList>
            <person name="Dombrowski N."/>
            <person name="Seitz K."/>
            <person name="Teske A."/>
            <person name="Baker B."/>
        </authorList>
    </citation>
    <scope>NUCLEOTIDE SEQUENCE [LARGE SCALE GENOMIC DNA]</scope>
</reference>
<dbReference type="EMBL" id="MUKB01000015">
    <property type="protein sequence ID" value="OPX18418.1"/>
    <property type="molecule type" value="Genomic_DNA"/>
</dbReference>
<evidence type="ECO:0000256" key="1">
    <source>
        <dbReference type="SAM" id="Phobius"/>
    </source>
</evidence>